<evidence type="ECO:0008006" key="18">
    <source>
        <dbReference type="Google" id="ProtNLM"/>
    </source>
</evidence>
<comment type="caution">
    <text evidence="16">The sequence shown here is derived from an EMBL/GenBank/DDBJ whole genome shotgun (WGS) entry which is preliminary data.</text>
</comment>
<protein>
    <recommendedName>
        <fullName evidence="18">Cytochrome P450</fullName>
    </recommendedName>
</protein>
<dbReference type="InterPro" id="IPR036396">
    <property type="entry name" value="Cyt_P450_sf"/>
</dbReference>
<dbReference type="Pfam" id="PF00067">
    <property type="entry name" value="p450"/>
    <property type="match status" value="1"/>
</dbReference>
<dbReference type="PRINTS" id="PR00463">
    <property type="entry name" value="EP450I"/>
</dbReference>
<keyword evidence="12" id="KW-0472">Membrane</keyword>
<dbReference type="Proteomes" id="UP001378592">
    <property type="component" value="Unassembled WGS sequence"/>
</dbReference>
<keyword evidence="11 14" id="KW-0503">Monooxygenase</keyword>
<proteinExistence type="inferred from homology"/>
<evidence type="ECO:0000256" key="4">
    <source>
        <dbReference type="ARBA" id="ARBA00010617"/>
    </source>
</evidence>
<dbReference type="GO" id="GO:0004497">
    <property type="term" value="F:monooxygenase activity"/>
    <property type="evidence" value="ECO:0007669"/>
    <property type="project" value="UniProtKB-KW"/>
</dbReference>
<keyword evidence="10 13" id="KW-0408">Iron</keyword>
<evidence type="ECO:0000313" key="16">
    <source>
        <dbReference type="EMBL" id="KAK7792430.1"/>
    </source>
</evidence>
<reference evidence="16 17" key="1">
    <citation type="submission" date="2024-03" db="EMBL/GenBank/DDBJ databases">
        <title>The genome assembly and annotation of the cricket Gryllus longicercus Weissman &amp; Gray.</title>
        <authorList>
            <person name="Szrajer S."/>
            <person name="Gray D."/>
            <person name="Ylla G."/>
        </authorList>
    </citation>
    <scope>NUCLEOTIDE SEQUENCE [LARGE SCALE GENOMIC DNA]</scope>
    <source>
        <strain evidence="16">DAG 2021-001</strain>
        <tissue evidence="16">Whole body minus gut</tissue>
    </source>
</reference>
<dbReference type="InterPro" id="IPR017972">
    <property type="entry name" value="Cyt_P450_CS"/>
</dbReference>
<dbReference type="GO" id="GO:0020037">
    <property type="term" value="F:heme binding"/>
    <property type="evidence" value="ECO:0007669"/>
    <property type="project" value="InterPro"/>
</dbReference>
<feature type="binding site" description="axial binding residue" evidence="13">
    <location>
        <position position="462"/>
    </location>
    <ligand>
        <name>heme</name>
        <dbReference type="ChEBI" id="CHEBI:30413"/>
    </ligand>
    <ligandPart>
        <name>Fe</name>
        <dbReference type="ChEBI" id="CHEBI:18248"/>
    </ligandPart>
</feature>
<feature type="chain" id="PRO_5042941248" description="Cytochrome P450" evidence="15">
    <location>
        <begin position="33"/>
        <end position="515"/>
    </location>
</feature>
<evidence type="ECO:0000256" key="5">
    <source>
        <dbReference type="ARBA" id="ARBA00022617"/>
    </source>
</evidence>
<evidence type="ECO:0000256" key="1">
    <source>
        <dbReference type="ARBA" id="ARBA00001971"/>
    </source>
</evidence>
<dbReference type="SUPFAM" id="SSF48264">
    <property type="entry name" value="Cytochrome P450"/>
    <property type="match status" value="1"/>
</dbReference>
<evidence type="ECO:0000256" key="11">
    <source>
        <dbReference type="ARBA" id="ARBA00023033"/>
    </source>
</evidence>
<evidence type="ECO:0000256" key="7">
    <source>
        <dbReference type="ARBA" id="ARBA00022824"/>
    </source>
</evidence>
<sequence>MMLESAASTLALVLLPLLVLLAAIVWARGAEARRRLRRCGEQIPGPRPLPLIGNLLDVGFNPKKLFDVGLRLQDQFGNTIRLWAGSFELIVNLMDPRDIEVLLAKNNNLKKSFQYDFLHSWLGLGLLTSTGERWKKHRKIITPTFHFTILEQFVKVFNKQGDVFISVLQKMEGGPPFDITPLVDLYTQDVICETAMGVELHAQTEKYASSYLKSVRDMCEIYVKRSTSPWLYPQHVYNLSSYYRRERKILKILHGMTNEVIKRRKRQLDEDPTLLEENVDELGRKRKLAFLDLLLRASRNGIELSDEDIREEVDTFMFEGHDTTASAISFALFELSQRPDIQEKVFNELKEVTSDNDSQYLSLDFEHLNKLKYLEQVIKETLRLYPSVPMFAREITEEVRLASLPVDIPPGVTVTVVPALLHRNSEFYPDPNVFNPDNFSQEAASKRHPFAYVPFSAGSRNCIGQKFAMLEMKSILAKIIWNYSLQVDPTFEMELIPEITLKSNDGVRLSVIRRI</sequence>
<dbReference type="AlphaFoldDB" id="A0AAN9YZC6"/>
<evidence type="ECO:0000256" key="9">
    <source>
        <dbReference type="ARBA" id="ARBA00023002"/>
    </source>
</evidence>
<keyword evidence="5 13" id="KW-0349">Heme</keyword>
<keyword evidence="6 13" id="KW-0479">Metal-binding</keyword>
<keyword evidence="17" id="KW-1185">Reference proteome</keyword>
<comment type="subcellular location">
    <subcellularLocation>
        <location evidence="3">Endoplasmic reticulum membrane</location>
        <topology evidence="3">Peripheral membrane protein</topology>
    </subcellularLocation>
    <subcellularLocation>
        <location evidence="2">Microsome membrane</location>
        <topology evidence="2">Peripheral membrane protein</topology>
    </subcellularLocation>
</comment>
<dbReference type="Gene3D" id="1.10.630.10">
    <property type="entry name" value="Cytochrome P450"/>
    <property type="match status" value="1"/>
</dbReference>
<dbReference type="GO" id="GO:0005789">
    <property type="term" value="C:endoplasmic reticulum membrane"/>
    <property type="evidence" value="ECO:0007669"/>
    <property type="project" value="UniProtKB-SubCell"/>
</dbReference>
<dbReference type="InterPro" id="IPR001128">
    <property type="entry name" value="Cyt_P450"/>
</dbReference>
<dbReference type="PRINTS" id="PR00385">
    <property type="entry name" value="P450"/>
</dbReference>
<dbReference type="PANTHER" id="PTHR24291">
    <property type="entry name" value="CYTOCHROME P450 FAMILY 4"/>
    <property type="match status" value="1"/>
</dbReference>
<dbReference type="CDD" id="cd20628">
    <property type="entry name" value="CYP4"/>
    <property type="match status" value="1"/>
</dbReference>
<accession>A0AAN9YZC6</accession>
<keyword evidence="9 14" id="KW-0560">Oxidoreductase</keyword>
<evidence type="ECO:0000256" key="10">
    <source>
        <dbReference type="ARBA" id="ARBA00023004"/>
    </source>
</evidence>
<feature type="signal peptide" evidence="15">
    <location>
        <begin position="1"/>
        <end position="32"/>
    </location>
</feature>
<dbReference type="InterPro" id="IPR050196">
    <property type="entry name" value="Cytochrome_P450_Monoox"/>
</dbReference>
<evidence type="ECO:0000256" key="3">
    <source>
        <dbReference type="ARBA" id="ARBA00004406"/>
    </source>
</evidence>
<evidence type="ECO:0000256" key="14">
    <source>
        <dbReference type="RuleBase" id="RU000461"/>
    </source>
</evidence>
<comment type="cofactor">
    <cofactor evidence="1 13">
        <name>heme</name>
        <dbReference type="ChEBI" id="CHEBI:30413"/>
    </cofactor>
</comment>
<comment type="similarity">
    <text evidence="4 14">Belongs to the cytochrome P450 family.</text>
</comment>
<keyword evidence="15" id="KW-0732">Signal</keyword>
<evidence type="ECO:0000313" key="17">
    <source>
        <dbReference type="Proteomes" id="UP001378592"/>
    </source>
</evidence>
<evidence type="ECO:0000256" key="15">
    <source>
        <dbReference type="SAM" id="SignalP"/>
    </source>
</evidence>
<evidence type="ECO:0000256" key="13">
    <source>
        <dbReference type="PIRSR" id="PIRSR602401-1"/>
    </source>
</evidence>
<keyword evidence="8" id="KW-0492">Microsome</keyword>
<dbReference type="GO" id="GO:0005506">
    <property type="term" value="F:iron ion binding"/>
    <property type="evidence" value="ECO:0007669"/>
    <property type="project" value="InterPro"/>
</dbReference>
<evidence type="ECO:0000256" key="6">
    <source>
        <dbReference type="ARBA" id="ARBA00022723"/>
    </source>
</evidence>
<dbReference type="PANTHER" id="PTHR24291:SF189">
    <property type="entry name" value="CYTOCHROME P450 4C3-RELATED"/>
    <property type="match status" value="1"/>
</dbReference>
<evidence type="ECO:0000256" key="2">
    <source>
        <dbReference type="ARBA" id="ARBA00004174"/>
    </source>
</evidence>
<organism evidence="16 17">
    <name type="scientific">Gryllus longicercus</name>
    <dbReference type="NCBI Taxonomy" id="2509291"/>
    <lineage>
        <taxon>Eukaryota</taxon>
        <taxon>Metazoa</taxon>
        <taxon>Ecdysozoa</taxon>
        <taxon>Arthropoda</taxon>
        <taxon>Hexapoda</taxon>
        <taxon>Insecta</taxon>
        <taxon>Pterygota</taxon>
        <taxon>Neoptera</taxon>
        <taxon>Polyneoptera</taxon>
        <taxon>Orthoptera</taxon>
        <taxon>Ensifera</taxon>
        <taxon>Gryllidea</taxon>
        <taxon>Grylloidea</taxon>
        <taxon>Gryllidae</taxon>
        <taxon>Gryllinae</taxon>
        <taxon>Gryllus</taxon>
    </lineage>
</organism>
<dbReference type="EMBL" id="JAZDUA010000450">
    <property type="protein sequence ID" value="KAK7792430.1"/>
    <property type="molecule type" value="Genomic_DNA"/>
</dbReference>
<keyword evidence="7" id="KW-0256">Endoplasmic reticulum</keyword>
<evidence type="ECO:0000256" key="12">
    <source>
        <dbReference type="ARBA" id="ARBA00023136"/>
    </source>
</evidence>
<dbReference type="InterPro" id="IPR002401">
    <property type="entry name" value="Cyt_P450_E_grp-I"/>
</dbReference>
<name>A0AAN9YZC6_9ORTH</name>
<dbReference type="GO" id="GO:0016705">
    <property type="term" value="F:oxidoreductase activity, acting on paired donors, with incorporation or reduction of molecular oxygen"/>
    <property type="evidence" value="ECO:0007669"/>
    <property type="project" value="InterPro"/>
</dbReference>
<dbReference type="PROSITE" id="PS00086">
    <property type="entry name" value="CYTOCHROME_P450"/>
    <property type="match status" value="1"/>
</dbReference>
<gene>
    <name evidence="16" type="ORF">R5R35_011430</name>
</gene>
<evidence type="ECO:0000256" key="8">
    <source>
        <dbReference type="ARBA" id="ARBA00022848"/>
    </source>
</evidence>